<dbReference type="InterPro" id="IPR005225">
    <property type="entry name" value="Small_GTP-bd"/>
</dbReference>
<dbReference type="GO" id="GO:0007264">
    <property type="term" value="P:small GTPase-mediated signal transduction"/>
    <property type="evidence" value="ECO:0007669"/>
    <property type="project" value="InterPro"/>
</dbReference>
<protein>
    <recommendedName>
        <fullName evidence="7">Rho GTPase</fullName>
    </recommendedName>
</protein>
<dbReference type="FunFam" id="3.40.50.300:FF:001179">
    <property type="entry name" value="Rho family GTPase"/>
    <property type="match status" value="1"/>
</dbReference>
<evidence type="ECO:0000256" key="1">
    <source>
        <dbReference type="ARBA" id="ARBA00010142"/>
    </source>
</evidence>
<feature type="region of interest" description="Disordered" evidence="4">
    <location>
        <begin position="15"/>
        <end position="46"/>
    </location>
</feature>
<comment type="caution">
    <text evidence="5">The sequence shown here is derived from an EMBL/GenBank/DDBJ whole genome shotgun (WGS) entry which is preliminary data.</text>
</comment>
<dbReference type="EMBL" id="CAJNYV010001594">
    <property type="protein sequence ID" value="CAF3428798.1"/>
    <property type="molecule type" value="Genomic_DNA"/>
</dbReference>
<dbReference type="SMART" id="SM00175">
    <property type="entry name" value="RAB"/>
    <property type="match status" value="1"/>
</dbReference>
<accession>A0A818CBK2</accession>
<dbReference type="PROSITE" id="PS51421">
    <property type="entry name" value="RAS"/>
    <property type="match status" value="1"/>
</dbReference>
<name>A0A818CBK2_9BILA</name>
<dbReference type="SMART" id="SM00174">
    <property type="entry name" value="RHO"/>
    <property type="match status" value="1"/>
</dbReference>
<evidence type="ECO:0000313" key="5">
    <source>
        <dbReference type="EMBL" id="CAF3428798.1"/>
    </source>
</evidence>
<dbReference type="GO" id="GO:0005525">
    <property type="term" value="F:GTP binding"/>
    <property type="evidence" value="ECO:0007669"/>
    <property type="project" value="UniProtKB-KW"/>
</dbReference>
<evidence type="ECO:0000256" key="2">
    <source>
        <dbReference type="ARBA" id="ARBA00022741"/>
    </source>
</evidence>
<comment type="similarity">
    <text evidence="1">Belongs to the small GTPase superfamily. Rho family.</text>
</comment>
<keyword evidence="2" id="KW-0547">Nucleotide-binding</keyword>
<evidence type="ECO:0000256" key="3">
    <source>
        <dbReference type="ARBA" id="ARBA00023134"/>
    </source>
</evidence>
<feature type="compositionally biased region" description="Low complexity" evidence="4">
    <location>
        <begin position="19"/>
        <end position="46"/>
    </location>
</feature>
<dbReference type="PANTHER" id="PTHR24072">
    <property type="entry name" value="RHO FAMILY GTPASE"/>
    <property type="match status" value="1"/>
</dbReference>
<feature type="compositionally biased region" description="Basic residues" evidence="4">
    <location>
        <begin position="267"/>
        <end position="276"/>
    </location>
</feature>
<dbReference type="Pfam" id="PF00071">
    <property type="entry name" value="Ras"/>
    <property type="match status" value="1"/>
</dbReference>
<evidence type="ECO:0008006" key="7">
    <source>
        <dbReference type="Google" id="ProtNLM"/>
    </source>
</evidence>
<dbReference type="PRINTS" id="PR00449">
    <property type="entry name" value="RASTRNSFRMNG"/>
</dbReference>
<dbReference type="Proteomes" id="UP000663865">
    <property type="component" value="Unassembled WGS sequence"/>
</dbReference>
<feature type="region of interest" description="Disordered" evidence="4">
    <location>
        <begin position="253"/>
        <end position="278"/>
    </location>
</feature>
<organism evidence="5 6">
    <name type="scientific">Rotaria socialis</name>
    <dbReference type="NCBI Taxonomy" id="392032"/>
    <lineage>
        <taxon>Eukaryota</taxon>
        <taxon>Metazoa</taxon>
        <taxon>Spiralia</taxon>
        <taxon>Gnathifera</taxon>
        <taxon>Rotifera</taxon>
        <taxon>Eurotatoria</taxon>
        <taxon>Bdelloidea</taxon>
        <taxon>Philodinida</taxon>
        <taxon>Philodinidae</taxon>
        <taxon>Rotaria</taxon>
    </lineage>
</organism>
<dbReference type="NCBIfam" id="TIGR00231">
    <property type="entry name" value="small_GTP"/>
    <property type="match status" value="1"/>
</dbReference>
<evidence type="ECO:0000313" key="6">
    <source>
        <dbReference type="Proteomes" id="UP000663865"/>
    </source>
</evidence>
<sequence length="293" mass="32116">MSPNCFETMATARAQNDMTSSSSSATQSSTTISSSPSSNSSIPLVPSSSLNAHHTGGHITCVIIGDAGVGKSSLVVSYTTNDFPTHYVPTAFDNYSVDISVGTRLVHFDICDTGGKEQFSPLHGLCIPYSDVILLCFSVVNPQSFQNAVTYWLSRARRSNSKIPIILVGTEMDLRSDLKTLLILDQQKLKPVTEKEARARAQQMHACTYIECSALTEKNLKTVFDTAVLAAIEYRDGNVSATESSTSILPLIEQQQQQQDQTTNKQQQRRTRHHNHSLSMKAWRRLVSGCIGV</sequence>
<dbReference type="SMART" id="SM00173">
    <property type="entry name" value="RAS"/>
    <property type="match status" value="1"/>
</dbReference>
<keyword evidence="3" id="KW-0342">GTP-binding</keyword>
<dbReference type="InterPro" id="IPR003578">
    <property type="entry name" value="Small_GTPase_Rho"/>
</dbReference>
<gene>
    <name evidence="5" type="ORF">KIK155_LOCUS10643</name>
</gene>
<reference evidence="5" key="1">
    <citation type="submission" date="2021-02" db="EMBL/GenBank/DDBJ databases">
        <authorList>
            <person name="Nowell W R."/>
        </authorList>
    </citation>
    <scope>NUCLEOTIDE SEQUENCE</scope>
</reference>
<dbReference type="InterPro" id="IPR027417">
    <property type="entry name" value="P-loop_NTPase"/>
</dbReference>
<proteinExistence type="inferred from homology"/>
<dbReference type="PROSITE" id="PS51420">
    <property type="entry name" value="RHO"/>
    <property type="match status" value="1"/>
</dbReference>
<dbReference type="InterPro" id="IPR001806">
    <property type="entry name" value="Small_GTPase"/>
</dbReference>
<dbReference type="Gene3D" id="3.40.50.300">
    <property type="entry name" value="P-loop containing nucleotide triphosphate hydrolases"/>
    <property type="match status" value="1"/>
</dbReference>
<dbReference type="SUPFAM" id="SSF52540">
    <property type="entry name" value="P-loop containing nucleoside triphosphate hydrolases"/>
    <property type="match status" value="1"/>
</dbReference>
<dbReference type="GO" id="GO:0003924">
    <property type="term" value="F:GTPase activity"/>
    <property type="evidence" value="ECO:0007669"/>
    <property type="project" value="InterPro"/>
</dbReference>
<dbReference type="AlphaFoldDB" id="A0A818CBK2"/>
<feature type="compositionally biased region" description="Low complexity" evidence="4">
    <location>
        <begin position="254"/>
        <end position="266"/>
    </location>
</feature>
<evidence type="ECO:0000256" key="4">
    <source>
        <dbReference type="SAM" id="MobiDB-lite"/>
    </source>
</evidence>
<dbReference type="PROSITE" id="PS51419">
    <property type="entry name" value="RAB"/>
    <property type="match status" value="1"/>
</dbReference>